<accession>A0A225UQG4</accession>
<evidence type="ECO:0000313" key="1">
    <source>
        <dbReference type="EMBL" id="OWY95218.1"/>
    </source>
</evidence>
<dbReference type="SUPFAM" id="SSF56672">
    <property type="entry name" value="DNA/RNA polymerases"/>
    <property type="match status" value="1"/>
</dbReference>
<dbReference type="InterPro" id="IPR043128">
    <property type="entry name" value="Rev_trsase/Diguanyl_cyclase"/>
</dbReference>
<dbReference type="AlphaFoldDB" id="A0A225UQG4"/>
<comment type="caution">
    <text evidence="1">The sequence shown here is derived from an EMBL/GenBank/DDBJ whole genome shotgun (WGS) entry which is preliminary data.</text>
</comment>
<name>A0A225UQG4_9STRA</name>
<dbReference type="InterPro" id="IPR043502">
    <property type="entry name" value="DNA/RNA_pol_sf"/>
</dbReference>
<sequence>MHYHLQRMGWYVTSMSTGMPQLSNERETLRCTQKTSEGEDHSVFGQSWAPPIVIVLNKNGQDIRLCIDYKMVNAVTAIIEYAMPFVNDLLSSRSNASMIYQRMIDNALWGSQTVDEIDMLNE</sequence>
<evidence type="ECO:0008006" key="3">
    <source>
        <dbReference type="Google" id="ProtNLM"/>
    </source>
</evidence>
<evidence type="ECO:0000313" key="2">
    <source>
        <dbReference type="Proteomes" id="UP000198211"/>
    </source>
</evidence>
<dbReference type="Proteomes" id="UP000198211">
    <property type="component" value="Unassembled WGS sequence"/>
</dbReference>
<gene>
    <name evidence="1" type="ORF">PHMEG_00034839</name>
</gene>
<proteinExistence type="predicted"/>
<keyword evidence="2" id="KW-1185">Reference proteome</keyword>
<dbReference type="EMBL" id="NBNE01013245">
    <property type="protein sequence ID" value="OWY95218.1"/>
    <property type="molecule type" value="Genomic_DNA"/>
</dbReference>
<organism evidence="1 2">
    <name type="scientific">Phytophthora megakarya</name>
    <dbReference type="NCBI Taxonomy" id="4795"/>
    <lineage>
        <taxon>Eukaryota</taxon>
        <taxon>Sar</taxon>
        <taxon>Stramenopiles</taxon>
        <taxon>Oomycota</taxon>
        <taxon>Peronosporomycetes</taxon>
        <taxon>Peronosporales</taxon>
        <taxon>Peronosporaceae</taxon>
        <taxon>Phytophthora</taxon>
    </lineage>
</organism>
<dbReference type="Gene3D" id="3.30.70.270">
    <property type="match status" value="1"/>
</dbReference>
<reference evidence="2" key="1">
    <citation type="submission" date="2017-03" db="EMBL/GenBank/DDBJ databases">
        <title>Phytopthora megakarya and P. palmivora, two closely related causual agents of cacao black pod achieved similar genome size and gene model numbers by different mechanisms.</title>
        <authorList>
            <person name="Ali S."/>
            <person name="Shao J."/>
            <person name="Larry D.J."/>
            <person name="Kronmiller B."/>
            <person name="Shen D."/>
            <person name="Strem M.D."/>
            <person name="Melnick R.L."/>
            <person name="Guiltinan M.J."/>
            <person name="Tyler B.M."/>
            <person name="Meinhardt L.W."/>
            <person name="Bailey B.A."/>
        </authorList>
    </citation>
    <scope>NUCLEOTIDE SEQUENCE [LARGE SCALE GENOMIC DNA]</scope>
    <source>
        <strain evidence="2">zdho120</strain>
    </source>
</reference>
<dbReference type="Gene3D" id="3.10.10.10">
    <property type="entry name" value="HIV Type 1 Reverse Transcriptase, subunit A, domain 1"/>
    <property type="match status" value="1"/>
</dbReference>
<protein>
    <recommendedName>
        <fullName evidence="3">Reverse transcriptase</fullName>
    </recommendedName>
</protein>